<organism evidence="1 2">
    <name type="scientific">Vitis vinifera</name>
    <name type="common">Grape</name>
    <dbReference type="NCBI Taxonomy" id="29760"/>
    <lineage>
        <taxon>Eukaryota</taxon>
        <taxon>Viridiplantae</taxon>
        <taxon>Streptophyta</taxon>
        <taxon>Embryophyta</taxon>
        <taxon>Tracheophyta</taxon>
        <taxon>Spermatophyta</taxon>
        <taxon>Magnoliopsida</taxon>
        <taxon>eudicotyledons</taxon>
        <taxon>Gunneridae</taxon>
        <taxon>Pentapetalae</taxon>
        <taxon>rosids</taxon>
        <taxon>Vitales</taxon>
        <taxon>Vitaceae</taxon>
        <taxon>Viteae</taxon>
        <taxon>Vitis</taxon>
    </lineage>
</organism>
<comment type="caution">
    <text evidence="1">The sequence shown here is derived from an EMBL/GenBank/DDBJ whole genome shotgun (WGS) entry which is preliminary data.</text>
</comment>
<dbReference type="SUPFAM" id="SSF56219">
    <property type="entry name" value="DNase I-like"/>
    <property type="match status" value="1"/>
</dbReference>
<accession>A0A438EXP2</accession>
<sequence>MREGKSRNAPCRAEGVRFRKSNEAQIVELECSGMWKMGLSRCSREFMERSRQRRLTAAIRRFAQIIDELGLVDLPLQGGLFTWNGGQNDQSWLDWTDFS</sequence>
<dbReference type="Proteomes" id="UP000288805">
    <property type="component" value="Unassembled WGS sequence"/>
</dbReference>
<name>A0A438EXP2_VITVI</name>
<evidence type="ECO:0000313" key="1">
    <source>
        <dbReference type="EMBL" id="RVW52521.1"/>
    </source>
</evidence>
<reference evidence="1 2" key="1">
    <citation type="journal article" date="2018" name="PLoS Genet.">
        <title>Population sequencing reveals clonal diversity and ancestral inbreeding in the grapevine cultivar Chardonnay.</title>
        <authorList>
            <person name="Roach M.J."/>
            <person name="Johnson D.L."/>
            <person name="Bohlmann J."/>
            <person name="van Vuuren H.J."/>
            <person name="Jones S.J."/>
            <person name="Pretorius I.S."/>
            <person name="Schmidt S.A."/>
            <person name="Borneman A.R."/>
        </authorList>
    </citation>
    <scope>NUCLEOTIDE SEQUENCE [LARGE SCALE GENOMIC DNA]</scope>
    <source>
        <strain evidence="2">cv. Chardonnay</strain>
        <tissue evidence="1">Leaf</tissue>
    </source>
</reference>
<dbReference type="InterPro" id="IPR036691">
    <property type="entry name" value="Endo/exonu/phosph_ase_sf"/>
</dbReference>
<proteinExistence type="predicted"/>
<protein>
    <submittedName>
        <fullName evidence="1">Uncharacterized protein</fullName>
    </submittedName>
</protein>
<dbReference type="AlphaFoldDB" id="A0A438EXP2"/>
<dbReference type="EMBL" id="QGNW01001166">
    <property type="protein sequence ID" value="RVW52521.1"/>
    <property type="molecule type" value="Genomic_DNA"/>
</dbReference>
<evidence type="ECO:0000313" key="2">
    <source>
        <dbReference type="Proteomes" id="UP000288805"/>
    </source>
</evidence>
<gene>
    <name evidence="1" type="ORF">CK203_068732</name>
</gene>